<dbReference type="PANTHER" id="PTHR30532:SF28">
    <property type="entry name" value="PETROBACTIN-BINDING PROTEIN YCLQ"/>
    <property type="match status" value="1"/>
</dbReference>
<dbReference type="Pfam" id="PF01497">
    <property type="entry name" value="Peripla_BP_2"/>
    <property type="match status" value="1"/>
</dbReference>
<evidence type="ECO:0000256" key="6">
    <source>
        <dbReference type="SAM" id="SignalP"/>
    </source>
</evidence>
<dbReference type="Gene3D" id="3.40.50.1980">
    <property type="entry name" value="Nitrogenase molybdenum iron protein domain"/>
    <property type="match status" value="2"/>
</dbReference>
<sequence length="339" mass="36562">MKRFMIILITLLLAVTTAACAAGSDAKNDSTPGSQVSEGSDNGAANQEQDTDALEETAEEELEITHQLGVTPVKKNPQTVVVFDFGSLDTLDKLGVEVKGVPQANVPGYLSKYAEEPYVNVGSLKEPDMETIYGLRPDLIIISGRQSDYYEELSEIAPTIFMGIDTERYMASFRENVLTLAGIFGKEEEAEAELTAIEERVAAVSEKMSASEETGLIILTTGGKVSAFGPGSRFGIIHDELGVKPADPSIDVDTHGMSISFEFIAEKDPDYLFVVDRDAVVGDAAATPAAAVLDNELIHKTKAYQNDNIVYLSPDYWYLSGGGLISTAEMVKEVEEGLK</sequence>
<dbReference type="PROSITE" id="PS51257">
    <property type="entry name" value="PROKAR_LIPOPROTEIN"/>
    <property type="match status" value="1"/>
</dbReference>
<keyword evidence="3" id="KW-0813">Transport</keyword>
<evidence type="ECO:0000313" key="8">
    <source>
        <dbReference type="EMBL" id="GFR37258.1"/>
    </source>
</evidence>
<dbReference type="GO" id="GO:0030288">
    <property type="term" value="C:outer membrane-bounded periplasmic space"/>
    <property type="evidence" value="ECO:0007669"/>
    <property type="project" value="TreeGrafter"/>
</dbReference>
<feature type="compositionally biased region" description="Polar residues" evidence="5">
    <location>
        <begin position="29"/>
        <end position="48"/>
    </location>
</feature>
<dbReference type="InterPro" id="IPR002491">
    <property type="entry name" value="ABC_transptr_periplasmic_BD"/>
</dbReference>
<protein>
    <submittedName>
        <fullName evidence="8">ABC transporter solute-binding protein YclQ</fullName>
    </submittedName>
</protein>
<evidence type="ECO:0000259" key="7">
    <source>
        <dbReference type="PROSITE" id="PS50983"/>
    </source>
</evidence>
<feature type="signal peptide" evidence="6">
    <location>
        <begin position="1"/>
        <end position="21"/>
    </location>
</feature>
<feature type="chain" id="PRO_5037779086" evidence="6">
    <location>
        <begin position="22"/>
        <end position="339"/>
    </location>
</feature>
<gene>
    <name evidence="8" type="primary">yclQ</name>
    <name evidence="8" type="ORF">PRECH8_05540</name>
</gene>
<dbReference type="InterPro" id="IPR051313">
    <property type="entry name" value="Bact_iron-sidero_bind"/>
</dbReference>
<proteinExistence type="inferred from homology"/>
<keyword evidence="4 6" id="KW-0732">Signal</keyword>
<comment type="similarity">
    <text evidence="2">Belongs to the bacterial solute-binding protein 8 family.</text>
</comment>
<name>A0A916QDA1_9BACL</name>
<dbReference type="PROSITE" id="PS50983">
    <property type="entry name" value="FE_B12_PBP"/>
    <property type="match status" value="1"/>
</dbReference>
<dbReference type="InterPro" id="IPR033870">
    <property type="entry name" value="FatB"/>
</dbReference>
<keyword evidence="9" id="KW-1185">Reference proteome</keyword>
<comment type="subcellular location">
    <subcellularLocation>
        <location evidence="1">Cell envelope</location>
    </subcellularLocation>
</comment>
<reference evidence="8" key="1">
    <citation type="submission" date="2020-08" db="EMBL/GenBank/DDBJ databases">
        <authorList>
            <person name="Uke A."/>
            <person name="Chhe C."/>
            <person name="Baramee S."/>
            <person name="Kosugi A."/>
        </authorList>
    </citation>
    <scope>NUCLEOTIDE SEQUENCE</scope>
    <source>
        <strain evidence="8">DA-C8</strain>
    </source>
</reference>
<reference evidence="8" key="2">
    <citation type="journal article" date="2021" name="Data Brief">
        <title>Draft genome sequence data of the facultative, thermophilic, xylanolytic bacterium Paenibacillus sp. strain DA-C8.</title>
        <authorList>
            <person name="Chhe C."/>
            <person name="Uke A."/>
            <person name="Baramee S."/>
            <person name="Ungkulpasvich U."/>
            <person name="Tachaapaikoon C."/>
            <person name="Pason P."/>
            <person name="Waeonukul R."/>
            <person name="Ratanakhanokchai K."/>
            <person name="Kosugi A."/>
        </authorList>
    </citation>
    <scope>NUCLEOTIDE SEQUENCE</scope>
    <source>
        <strain evidence="8">DA-C8</strain>
    </source>
</reference>
<dbReference type="EMBL" id="BMAQ01000004">
    <property type="protein sequence ID" value="GFR37258.1"/>
    <property type="molecule type" value="Genomic_DNA"/>
</dbReference>
<dbReference type="PANTHER" id="PTHR30532">
    <property type="entry name" value="IRON III DICITRATE-BINDING PERIPLASMIC PROTEIN"/>
    <property type="match status" value="1"/>
</dbReference>
<dbReference type="RefSeq" id="WP_200965551.1">
    <property type="nucleotide sequence ID" value="NZ_BMAQ01000004.1"/>
</dbReference>
<dbReference type="GO" id="GO:1901678">
    <property type="term" value="P:iron coordination entity transport"/>
    <property type="evidence" value="ECO:0007669"/>
    <property type="project" value="UniProtKB-ARBA"/>
</dbReference>
<evidence type="ECO:0000313" key="9">
    <source>
        <dbReference type="Proteomes" id="UP000654993"/>
    </source>
</evidence>
<feature type="domain" description="Fe/B12 periplasmic-binding" evidence="7">
    <location>
        <begin position="79"/>
        <end position="339"/>
    </location>
</feature>
<feature type="region of interest" description="Disordered" evidence="5">
    <location>
        <begin position="23"/>
        <end position="56"/>
    </location>
</feature>
<evidence type="ECO:0000256" key="5">
    <source>
        <dbReference type="SAM" id="MobiDB-lite"/>
    </source>
</evidence>
<evidence type="ECO:0000256" key="3">
    <source>
        <dbReference type="ARBA" id="ARBA00022448"/>
    </source>
</evidence>
<comment type="caution">
    <text evidence="8">The sequence shown here is derived from an EMBL/GenBank/DDBJ whole genome shotgun (WGS) entry which is preliminary data.</text>
</comment>
<dbReference type="CDD" id="cd01140">
    <property type="entry name" value="FatB"/>
    <property type="match status" value="1"/>
</dbReference>
<evidence type="ECO:0000256" key="1">
    <source>
        <dbReference type="ARBA" id="ARBA00004196"/>
    </source>
</evidence>
<evidence type="ECO:0000256" key="4">
    <source>
        <dbReference type="ARBA" id="ARBA00022729"/>
    </source>
</evidence>
<accession>A0A916QDA1</accession>
<dbReference type="AlphaFoldDB" id="A0A916QDA1"/>
<dbReference type="SUPFAM" id="SSF53807">
    <property type="entry name" value="Helical backbone' metal receptor"/>
    <property type="match status" value="1"/>
</dbReference>
<organism evidence="8 9">
    <name type="scientific">Insulibacter thermoxylanivorax</name>
    <dbReference type="NCBI Taxonomy" id="2749268"/>
    <lineage>
        <taxon>Bacteria</taxon>
        <taxon>Bacillati</taxon>
        <taxon>Bacillota</taxon>
        <taxon>Bacilli</taxon>
        <taxon>Bacillales</taxon>
        <taxon>Paenibacillaceae</taxon>
        <taxon>Insulibacter</taxon>
    </lineage>
</organism>
<evidence type="ECO:0000256" key="2">
    <source>
        <dbReference type="ARBA" id="ARBA00008814"/>
    </source>
</evidence>
<dbReference type="Proteomes" id="UP000654993">
    <property type="component" value="Unassembled WGS sequence"/>
</dbReference>